<dbReference type="Proteomes" id="UP001064489">
    <property type="component" value="Chromosome 5"/>
</dbReference>
<evidence type="ECO:0000313" key="1">
    <source>
        <dbReference type="EMBL" id="KAI9178063.1"/>
    </source>
</evidence>
<name>A0AAD5NSQ7_ACENE</name>
<sequence>MGRPGGALAALGSAMPKRHRASSIGLNSEFIGGTCLAALSSIKHHQSLDKTRGIFSLGVVARDRLGKLSWARAKCYNGSIEPKTTETLAIIDGVNSAVSENLNLSLWNPTLSMLLTFVQVVPCLNARWSILFKMSMILLGRVPTISLYVSRTDLVIQLTIVLLCGL</sequence>
<dbReference type="EMBL" id="JAJSOW010000102">
    <property type="protein sequence ID" value="KAI9178063.1"/>
    <property type="molecule type" value="Genomic_DNA"/>
</dbReference>
<keyword evidence="2" id="KW-1185">Reference proteome</keyword>
<reference evidence="1" key="2">
    <citation type="submission" date="2023-02" db="EMBL/GenBank/DDBJ databases">
        <authorList>
            <person name="Swenson N.G."/>
            <person name="Wegrzyn J.L."/>
            <person name="Mcevoy S.L."/>
        </authorList>
    </citation>
    <scope>NUCLEOTIDE SEQUENCE</scope>
    <source>
        <strain evidence="1">91603</strain>
        <tissue evidence="1">Leaf</tissue>
    </source>
</reference>
<gene>
    <name evidence="1" type="ORF">LWI28_022264</name>
</gene>
<reference evidence="1" key="1">
    <citation type="journal article" date="2022" name="Plant J.">
        <title>Strategies of tolerance reflected in two North American maple genomes.</title>
        <authorList>
            <person name="McEvoy S.L."/>
            <person name="Sezen U.U."/>
            <person name="Trouern-Trend A."/>
            <person name="McMahon S.M."/>
            <person name="Schaberg P.G."/>
            <person name="Yang J."/>
            <person name="Wegrzyn J.L."/>
            <person name="Swenson N.G."/>
        </authorList>
    </citation>
    <scope>NUCLEOTIDE SEQUENCE</scope>
    <source>
        <strain evidence="1">91603</strain>
    </source>
</reference>
<protein>
    <submittedName>
        <fullName evidence="1">Uncharacterized protein</fullName>
    </submittedName>
</protein>
<dbReference type="AlphaFoldDB" id="A0AAD5NSQ7"/>
<accession>A0AAD5NSQ7</accession>
<organism evidence="1 2">
    <name type="scientific">Acer negundo</name>
    <name type="common">Box elder</name>
    <dbReference type="NCBI Taxonomy" id="4023"/>
    <lineage>
        <taxon>Eukaryota</taxon>
        <taxon>Viridiplantae</taxon>
        <taxon>Streptophyta</taxon>
        <taxon>Embryophyta</taxon>
        <taxon>Tracheophyta</taxon>
        <taxon>Spermatophyta</taxon>
        <taxon>Magnoliopsida</taxon>
        <taxon>eudicotyledons</taxon>
        <taxon>Gunneridae</taxon>
        <taxon>Pentapetalae</taxon>
        <taxon>rosids</taxon>
        <taxon>malvids</taxon>
        <taxon>Sapindales</taxon>
        <taxon>Sapindaceae</taxon>
        <taxon>Hippocastanoideae</taxon>
        <taxon>Acereae</taxon>
        <taxon>Acer</taxon>
    </lineage>
</organism>
<evidence type="ECO:0000313" key="2">
    <source>
        <dbReference type="Proteomes" id="UP001064489"/>
    </source>
</evidence>
<proteinExistence type="predicted"/>
<comment type="caution">
    <text evidence="1">The sequence shown here is derived from an EMBL/GenBank/DDBJ whole genome shotgun (WGS) entry which is preliminary data.</text>
</comment>